<name>A0A931NGG2_9BURK</name>
<reference evidence="1" key="1">
    <citation type="submission" date="2020-12" db="EMBL/GenBank/DDBJ databases">
        <title>The genome sequence of Inhella sp. 1Y17.</title>
        <authorList>
            <person name="Liu Y."/>
        </authorList>
    </citation>
    <scope>NUCLEOTIDE SEQUENCE</scope>
    <source>
        <strain evidence="1">1Y17</strain>
    </source>
</reference>
<sequence>MNPHPLLGPLVDIVLAKLPELGRNLQESIQQAIKLKHLGLQEAWNRRRSRFQFEFETSLRPLLAQARQGVDPLAPKRHVGMNELALVDEHQALRDVGVAHVVELANEASRTELFQLNNFFAGLARKDARPAREPNLLRPALFARALADALAGPDLRADGHYALMQAVAPSLAGALVPVYQALAQELQRNNLTPLVSTQDVSRGERRPYSSVPGGLDQLRARVDAIESRSAALDAPKPAGGDLLKRIYEQMLADPKLLPPVKAQLARLQVVVARLAQQDPQLLRQQDHPTWRLINAVAAYGAAFTDATDKRLRDFLQFLDDQTEMLLAAPVLGRQQFENLQRLIDAFIARQARERSTPSTVALAALERERQRHEWTNMLREQLDAQLHGARISPSVREFLLGIWIEVIVQAMVLDGHESPAVMSLIQVVDDLVDSLQPVRTDEERERLRQRLPALIARISHGLNSIALSDSKREAILNGLAGQHARALRGVAAEPRRAAAPPIQPAGGAQDSEVRRLLDERESQYSSVWAHAEVNRAELPTQPLPLTGVPDEQARQSIEVWMRQLAVGGWFHMFVQSHWLTTQLVWISEGRQFFAFVGQDADERHSLTAGALEQLYAKGLVMYLEQEGLLERAVATLMQNLDP</sequence>
<evidence type="ECO:0000313" key="2">
    <source>
        <dbReference type="Proteomes" id="UP000613266"/>
    </source>
</evidence>
<protein>
    <submittedName>
        <fullName evidence="1">DUF1631 family protein</fullName>
    </submittedName>
</protein>
<dbReference type="AlphaFoldDB" id="A0A931NGG2"/>
<dbReference type="Proteomes" id="UP000613266">
    <property type="component" value="Unassembled WGS sequence"/>
</dbReference>
<accession>A0A931NGG2</accession>
<dbReference type="Pfam" id="PF07793">
    <property type="entry name" value="DUF1631"/>
    <property type="match status" value="2"/>
</dbReference>
<dbReference type="EMBL" id="JAEDAK010000002">
    <property type="protein sequence ID" value="MBH9576049.1"/>
    <property type="molecule type" value="Genomic_DNA"/>
</dbReference>
<organism evidence="1 2">
    <name type="scientific">Inhella proteolytica</name>
    <dbReference type="NCBI Taxonomy" id="2795029"/>
    <lineage>
        <taxon>Bacteria</taxon>
        <taxon>Pseudomonadati</taxon>
        <taxon>Pseudomonadota</taxon>
        <taxon>Betaproteobacteria</taxon>
        <taxon>Burkholderiales</taxon>
        <taxon>Sphaerotilaceae</taxon>
        <taxon>Inhella</taxon>
    </lineage>
</organism>
<comment type="caution">
    <text evidence="1">The sequence shown here is derived from an EMBL/GenBank/DDBJ whole genome shotgun (WGS) entry which is preliminary data.</text>
</comment>
<evidence type="ECO:0000313" key="1">
    <source>
        <dbReference type="EMBL" id="MBH9576049.1"/>
    </source>
</evidence>
<proteinExistence type="predicted"/>
<dbReference type="InterPro" id="IPR012434">
    <property type="entry name" value="DUF1631"/>
</dbReference>
<keyword evidence="2" id="KW-1185">Reference proteome</keyword>
<gene>
    <name evidence="1" type="ORF">I7X39_03935</name>
</gene>